<evidence type="ECO:0000313" key="1">
    <source>
        <dbReference type="EMBL" id="QDT41537.1"/>
    </source>
</evidence>
<dbReference type="Pfam" id="PF04339">
    <property type="entry name" value="FemAB_like"/>
    <property type="match status" value="1"/>
</dbReference>
<proteinExistence type="predicted"/>
<dbReference type="KEGG" id="gaz:Pan241w_16000"/>
<dbReference type="RefSeq" id="WP_145213280.1">
    <property type="nucleotide sequence ID" value="NZ_CP036269.1"/>
</dbReference>
<organism evidence="1 2">
    <name type="scientific">Gimesia alba</name>
    <dbReference type="NCBI Taxonomy" id="2527973"/>
    <lineage>
        <taxon>Bacteria</taxon>
        <taxon>Pseudomonadati</taxon>
        <taxon>Planctomycetota</taxon>
        <taxon>Planctomycetia</taxon>
        <taxon>Planctomycetales</taxon>
        <taxon>Planctomycetaceae</taxon>
        <taxon>Gimesia</taxon>
    </lineage>
</organism>
<dbReference type="Gene3D" id="3.40.630.30">
    <property type="match status" value="1"/>
</dbReference>
<accession>A0A517RCB4</accession>
<sequence length="388" mass="44031">MSALTFELWDSIDAVDGPAWDQLCQPAENLFMQRSLLGAIERSLSDDAQFWYVLFRDQDQRPVCAAAFSAYTLDISLLAEGFSAKVAQQVAKVAPGLLQLKVIFLGMPVSAGQNHICFAVDADRAAILKQLDELLVSKAREVKAECILAKEFSEAELPLMQPLLDCGYRLADSLPMNHMQPEHADFDGFLASLKSDTRGKLRKSIKKIKKNQLRFEYYRGTEAAERMTDEVYQLYRNVLDRAKIQLERLPKSFFLEMLQGLPDNMEVIFLYEEDRVLAFGACLFTDSVFVPIYLGVDYENNSKYDLYFNMLFETADRALKQGARDIVLGQSADDVKHFKLRSYQQPLYLYSKGISLSARLAMSCCFSLLFPKRALRFPRMSTEPAAAD</sequence>
<dbReference type="AlphaFoldDB" id="A0A517RCB4"/>
<dbReference type="PANTHER" id="PTHR47017">
    <property type="entry name" value="ACYL-COA"/>
    <property type="match status" value="1"/>
</dbReference>
<gene>
    <name evidence="1" type="ORF">Pan241w_16000</name>
</gene>
<dbReference type="EMBL" id="CP036269">
    <property type="protein sequence ID" value="QDT41537.1"/>
    <property type="molecule type" value="Genomic_DNA"/>
</dbReference>
<dbReference type="InterPro" id="IPR016181">
    <property type="entry name" value="Acyl_CoA_acyltransferase"/>
</dbReference>
<evidence type="ECO:0008006" key="3">
    <source>
        <dbReference type="Google" id="ProtNLM"/>
    </source>
</evidence>
<dbReference type="Proteomes" id="UP000317171">
    <property type="component" value="Chromosome"/>
</dbReference>
<evidence type="ECO:0000313" key="2">
    <source>
        <dbReference type="Proteomes" id="UP000317171"/>
    </source>
</evidence>
<dbReference type="PANTHER" id="PTHR47017:SF1">
    <property type="entry name" value="ACYL-COA"/>
    <property type="match status" value="1"/>
</dbReference>
<dbReference type="InterPro" id="IPR007434">
    <property type="entry name" value="FemAB-like"/>
</dbReference>
<reference evidence="1 2" key="1">
    <citation type="submission" date="2019-02" db="EMBL/GenBank/DDBJ databases">
        <title>Deep-cultivation of Planctomycetes and their phenomic and genomic characterization uncovers novel biology.</title>
        <authorList>
            <person name="Wiegand S."/>
            <person name="Jogler M."/>
            <person name="Boedeker C."/>
            <person name="Pinto D."/>
            <person name="Vollmers J."/>
            <person name="Rivas-Marin E."/>
            <person name="Kohn T."/>
            <person name="Peeters S.H."/>
            <person name="Heuer A."/>
            <person name="Rast P."/>
            <person name="Oberbeckmann S."/>
            <person name="Bunk B."/>
            <person name="Jeske O."/>
            <person name="Meyerdierks A."/>
            <person name="Storesund J.E."/>
            <person name="Kallscheuer N."/>
            <person name="Luecker S."/>
            <person name="Lage O.M."/>
            <person name="Pohl T."/>
            <person name="Merkel B.J."/>
            <person name="Hornburger P."/>
            <person name="Mueller R.-W."/>
            <person name="Bruemmer F."/>
            <person name="Labrenz M."/>
            <person name="Spormann A.M."/>
            <person name="Op den Camp H."/>
            <person name="Overmann J."/>
            <person name="Amann R."/>
            <person name="Jetten M.S.M."/>
            <person name="Mascher T."/>
            <person name="Medema M.H."/>
            <person name="Devos D.P."/>
            <person name="Kaster A.-K."/>
            <person name="Ovreas L."/>
            <person name="Rohde M."/>
            <person name="Galperin M.Y."/>
            <person name="Jogler C."/>
        </authorList>
    </citation>
    <scope>NUCLEOTIDE SEQUENCE [LARGE SCALE GENOMIC DNA]</scope>
    <source>
        <strain evidence="1 2">Pan241w</strain>
    </source>
</reference>
<keyword evidence="2" id="KW-1185">Reference proteome</keyword>
<protein>
    <recommendedName>
        <fullName evidence="3">BioF2-like acetyltransferase domain-containing protein</fullName>
    </recommendedName>
</protein>
<dbReference type="OrthoDB" id="250621at2"/>
<dbReference type="SUPFAM" id="SSF55729">
    <property type="entry name" value="Acyl-CoA N-acyltransferases (Nat)"/>
    <property type="match status" value="1"/>
</dbReference>
<name>A0A517RCB4_9PLAN</name>